<dbReference type="Proteomes" id="UP000028999">
    <property type="component" value="Unassembled WGS sequence"/>
</dbReference>
<protein>
    <submittedName>
        <fullName evidence="1">BnaA05g11070D protein</fullName>
    </submittedName>
</protein>
<sequence>MGKIKEDIQGQISLALKEAVGPSTDPPGVPIVTPTAPINPVGGGSVEEAFYQDTIRNIMGSIEQYRTPLRQNIQVQEVGVVDGRQDVGAEASVPIVPHNDGTALLASSHTHMRKDGVDEIKVTDNATKEQAPATPSFSLGLTQQENSPCNEQRMWRQITCVGKARDKKIFPTNLMADYECGHNIVGPGRKAPVLLFVSSNSEDTLTKYQKLGEKLLSSLIKYKDKDVVKITGSDISYVYPASVVYNQI</sequence>
<evidence type="ECO:0000313" key="2">
    <source>
        <dbReference type="Proteomes" id="UP000028999"/>
    </source>
</evidence>
<gene>
    <name evidence="1" type="primary">BnaA05g11070D</name>
    <name evidence="1" type="ORF">GSBRNA2T00074119001</name>
</gene>
<evidence type="ECO:0000313" key="1">
    <source>
        <dbReference type="EMBL" id="CDY42079.1"/>
    </source>
</evidence>
<dbReference type="OMA" id="NEQRMWR"/>
<dbReference type="EMBL" id="LK032514">
    <property type="protein sequence ID" value="CDY42079.1"/>
    <property type="molecule type" value="Genomic_DNA"/>
</dbReference>
<dbReference type="AlphaFoldDB" id="A0A078HXM0"/>
<organism evidence="1 2">
    <name type="scientific">Brassica napus</name>
    <name type="common">Rape</name>
    <dbReference type="NCBI Taxonomy" id="3708"/>
    <lineage>
        <taxon>Eukaryota</taxon>
        <taxon>Viridiplantae</taxon>
        <taxon>Streptophyta</taxon>
        <taxon>Embryophyta</taxon>
        <taxon>Tracheophyta</taxon>
        <taxon>Spermatophyta</taxon>
        <taxon>Magnoliopsida</taxon>
        <taxon>eudicotyledons</taxon>
        <taxon>Gunneridae</taxon>
        <taxon>Pentapetalae</taxon>
        <taxon>rosids</taxon>
        <taxon>malvids</taxon>
        <taxon>Brassicales</taxon>
        <taxon>Brassicaceae</taxon>
        <taxon>Brassiceae</taxon>
        <taxon>Brassica</taxon>
    </lineage>
</organism>
<reference evidence="1 2" key="1">
    <citation type="journal article" date="2014" name="Science">
        <title>Plant genetics. Early allopolyploid evolution in the post-Neolithic Brassica napus oilseed genome.</title>
        <authorList>
            <person name="Chalhoub B."/>
            <person name="Denoeud F."/>
            <person name="Liu S."/>
            <person name="Parkin I.A."/>
            <person name="Tang H."/>
            <person name="Wang X."/>
            <person name="Chiquet J."/>
            <person name="Belcram H."/>
            <person name="Tong C."/>
            <person name="Samans B."/>
            <person name="Correa M."/>
            <person name="Da Silva C."/>
            <person name="Just J."/>
            <person name="Falentin C."/>
            <person name="Koh C.S."/>
            <person name="Le Clainche I."/>
            <person name="Bernard M."/>
            <person name="Bento P."/>
            <person name="Noel B."/>
            <person name="Labadie K."/>
            <person name="Alberti A."/>
            <person name="Charles M."/>
            <person name="Arnaud D."/>
            <person name="Guo H."/>
            <person name="Daviaud C."/>
            <person name="Alamery S."/>
            <person name="Jabbari K."/>
            <person name="Zhao M."/>
            <person name="Edger P.P."/>
            <person name="Chelaifa H."/>
            <person name="Tack D."/>
            <person name="Lassalle G."/>
            <person name="Mestiri I."/>
            <person name="Schnel N."/>
            <person name="Le Paslier M.C."/>
            <person name="Fan G."/>
            <person name="Renault V."/>
            <person name="Bayer P.E."/>
            <person name="Golicz A.A."/>
            <person name="Manoli S."/>
            <person name="Lee T.H."/>
            <person name="Thi V.H."/>
            <person name="Chalabi S."/>
            <person name="Hu Q."/>
            <person name="Fan C."/>
            <person name="Tollenaere R."/>
            <person name="Lu Y."/>
            <person name="Battail C."/>
            <person name="Shen J."/>
            <person name="Sidebottom C.H."/>
            <person name="Wang X."/>
            <person name="Canaguier A."/>
            <person name="Chauveau A."/>
            <person name="Berard A."/>
            <person name="Deniot G."/>
            <person name="Guan M."/>
            <person name="Liu Z."/>
            <person name="Sun F."/>
            <person name="Lim Y.P."/>
            <person name="Lyons E."/>
            <person name="Town C.D."/>
            <person name="Bancroft I."/>
            <person name="Wang X."/>
            <person name="Meng J."/>
            <person name="Ma J."/>
            <person name="Pires J.C."/>
            <person name="King G.J."/>
            <person name="Brunel D."/>
            <person name="Delourme R."/>
            <person name="Renard M."/>
            <person name="Aury J.M."/>
            <person name="Adams K.L."/>
            <person name="Batley J."/>
            <person name="Snowdon R.J."/>
            <person name="Tost J."/>
            <person name="Edwards D."/>
            <person name="Zhou Y."/>
            <person name="Hua W."/>
            <person name="Sharpe A.G."/>
            <person name="Paterson A.H."/>
            <person name="Guan C."/>
            <person name="Wincker P."/>
        </authorList>
    </citation>
    <scope>NUCLEOTIDE SEQUENCE [LARGE SCALE GENOMIC DNA]</scope>
    <source>
        <strain evidence="2">cv. Darmor-bzh</strain>
    </source>
</reference>
<dbReference type="Gramene" id="CDY42079">
    <property type="protein sequence ID" value="CDY42079"/>
    <property type="gene ID" value="GSBRNA2T00074119001"/>
</dbReference>
<dbReference type="PaxDb" id="3708-A0A078HXM0"/>
<accession>A0A078HXM0</accession>
<keyword evidence="2" id="KW-1185">Reference proteome</keyword>
<proteinExistence type="predicted"/>
<name>A0A078HXM0_BRANA</name>